<evidence type="ECO:0000313" key="5">
    <source>
        <dbReference type="EMBL" id="MCG4764118.1"/>
    </source>
</evidence>
<keyword evidence="2" id="KW-0732">Signal</keyword>
<dbReference type="AlphaFoldDB" id="A0AAE3JT62"/>
<dbReference type="GO" id="GO:0031222">
    <property type="term" value="P:arabinan catabolic process"/>
    <property type="evidence" value="ECO:0007669"/>
    <property type="project" value="TreeGrafter"/>
</dbReference>
<dbReference type="InterPro" id="IPR044993">
    <property type="entry name" value="BXL"/>
</dbReference>
<dbReference type="PRINTS" id="PR00133">
    <property type="entry name" value="GLHYDRLASE3"/>
</dbReference>
<dbReference type="InterPro" id="IPR026891">
    <property type="entry name" value="Fn3-like"/>
</dbReference>
<comment type="caution">
    <text evidence="5">The sequence shown here is derived from an EMBL/GenBank/DDBJ whole genome shotgun (WGS) entry which is preliminary data.</text>
</comment>
<sequence length="716" mass="78930">MSKETREYAKQLVSQMTLEEKMSQMVYQSPAIERLGIPAYNWWNEALHGVARAGVATVFPQAIGLAATFDKELLQEIGDVVSTEGRAKFNEFSRKGDRGIYKGLTFWAPNVNIFRDPRWGRGHETYGEDPYLTGELGCAYIRGLQGPDPDHPKAAACAKHFAVHSGPEAIRHEFDARVSKHDLYDTYLYAFKRCVKDAKVEAVMGAYNRVNGEPACGSKTLLKDILRDEFGFEGHVVSDCWAIIDFHEHHRVTKNVEESAARAVNNGCDLNCGVAFLHLPKAYEDGLVSEEAITAAVERLMEIRIRLGMMKDYPSPYEDLSYDLVECKEHVDLSVEAARRSMVLLKNENNMLPLDVKKIRSIAVIGPNANSRAALVGNYQGTSSRYITPLEGIQQYVGDDVRVTYAEGCHLYKNKVEGLGEDKDRFKEAVIAAEHADVVVLCLGLDATVEGEGEEGDAGNEYASGDKLGLNLPGLQEELLETITAVGKPVVLVLSAGSAIDLSWAEEHVPAILDSWYPGARGGKAVAEALFGDYAPNGKLPVTFYQGTENLPEFTDYSMAGRTYRYTDKNILYPFGYGLTYGTISYSGAKTEQETSAVLDDVTVCTKVKNESAYPLHESVEVYVKYKNAQPGEPGFQLKGIACVELQAGEEKEVSVTLHARDFAVITEDGGCVVRPGEYEISIGGQQPGERSRALTGRETEILTVRKEGNEENVEY</sequence>
<dbReference type="InterPro" id="IPR013783">
    <property type="entry name" value="Ig-like_fold"/>
</dbReference>
<organism evidence="5 6">
    <name type="scientific">Fusicatenibacter saccharivorans</name>
    <dbReference type="NCBI Taxonomy" id="1150298"/>
    <lineage>
        <taxon>Bacteria</taxon>
        <taxon>Bacillati</taxon>
        <taxon>Bacillota</taxon>
        <taxon>Clostridia</taxon>
        <taxon>Lachnospirales</taxon>
        <taxon>Lachnospiraceae</taxon>
        <taxon>Fusicatenibacter</taxon>
    </lineage>
</organism>
<dbReference type="Gene3D" id="2.60.40.10">
    <property type="entry name" value="Immunoglobulins"/>
    <property type="match status" value="1"/>
</dbReference>
<dbReference type="InterPro" id="IPR002772">
    <property type="entry name" value="Glyco_hydro_3_C"/>
</dbReference>
<protein>
    <submittedName>
        <fullName evidence="5">Glycoside hydrolase family 3 C-terminal domain-containing protein</fullName>
    </submittedName>
</protein>
<dbReference type="PANTHER" id="PTHR42721:SF3">
    <property type="entry name" value="BETA-D-XYLOSIDASE 5-RELATED"/>
    <property type="match status" value="1"/>
</dbReference>
<dbReference type="RefSeq" id="WP_238032679.1">
    <property type="nucleotide sequence ID" value="NZ_JAKNFS010000001.1"/>
</dbReference>
<dbReference type="GO" id="GO:0046556">
    <property type="term" value="F:alpha-L-arabinofuranosidase activity"/>
    <property type="evidence" value="ECO:0007669"/>
    <property type="project" value="TreeGrafter"/>
</dbReference>
<reference evidence="5" key="1">
    <citation type="submission" date="2022-01" db="EMBL/GenBank/DDBJ databases">
        <title>Collection of gut derived symbiotic bacterial strains cultured from healthy donors.</title>
        <authorList>
            <person name="Lin H."/>
            <person name="Kohout C."/>
            <person name="Waligurski E."/>
            <person name="Pamer E.G."/>
        </authorList>
    </citation>
    <scope>NUCLEOTIDE SEQUENCE</scope>
    <source>
        <strain evidence="5">DFI.5.49</strain>
    </source>
</reference>
<dbReference type="GO" id="GO:0009044">
    <property type="term" value="F:xylan 1,4-beta-xylosidase activity"/>
    <property type="evidence" value="ECO:0007669"/>
    <property type="project" value="InterPro"/>
</dbReference>
<name>A0AAE3JT62_9FIRM</name>
<dbReference type="SUPFAM" id="SSF51445">
    <property type="entry name" value="(Trans)glycosidases"/>
    <property type="match status" value="1"/>
</dbReference>
<dbReference type="SUPFAM" id="SSF52279">
    <property type="entry name" value="Beta-D-glucan exohydrolase, C-terminal domain"/>
    <property type="match status" value="1"/>
</dbReference>
<dbReference type="InterPro" id="IPR001764">
    <property type="entry name" value="Glyco_hydro_3_N"/>
</dbReference>
<proteinExistence type="inferred from homology"/>
<evidence type="ECO:0000259" key="4">
    <source>
        <dbReference type="SMART" id="SM01217"/>
    </source>
</evidence>
<evidence type="ECO:0000256" key="3">
    <source>
        <dbReference type="ARBA" id="ARBA00022801"/>
    </source>
</evidence>
<dbReference type="Pfam" id="PF00933">
    <property type="entry name" value="Glyco_hydro_3"/>
    <property type="match status" value="1"/>
</dbReference>
<dbReference type="Proteomes" id="UP001199915">
    <property type="component" value="Unassembled WGS sequence"/>
</dbReference>
<comment type="similarity">
    <text evidence="1">Belongs to the glycosyl hydrolase 3 family.</text>
</comment>
<evidence type="ECO:0000313" key="6">
    <source>
        <dbReference type="Proteomes" id="UP001199915"/>
    </source>
</evidence>
<dbReference type="Pfam" id="PF01915">
    <property type="entry name" value="Glyco_hydro_3_C"/>
    <property type="match status" value="1"/>
</dbReference>
<dbReference type="InterPro" id="IPR036881">
    <property type="entry name" value="Glyco_hydro_3_C_sf"/>
</dbReference>
<dbReference type="EMBL" id="JAKNFS010000001">
    <property type="protein sequence ID" value="MCG4764118.1"/>
    <property type="molecule type" value="Genomic_DNA"/>
</dbReference>
<accession>A0AAE3JT62</accession>
<gene>
    <name evidence="5" type="ORF">L0N21_01065</name>
</gene>
<evidence type="ECO:0000256" key="1">
    <source>
        <dbReference type="ARBA" id="ARBA00005336"/>
    </source>
</evidence>
<dbReference type="InterPro" id="IPR017853">
    <property type="entry name" value="GH"/>
</dbReference>
<feature type="domain" description="Fibronectin type III-like" evidence="4">
    <location>
        <begin position="618"/>
        <end position="687"/>
    </location>
</feature>
<evidence type="ECO:0000256" key="2">
    <source>
        <dbReference type="ARBA" id="ARBA00022729"/>
    </source>
</evidence>
<dbReference type="GO" id="GO:0045493">
    <property type="term" value="P:xylan catabolic process"/>
    <property type="evidence" value="ECO:0007669"/>
    <property type="project" value="InterPro"/>
</dbReference>
<dbReference type="FunFam" id="3.40.50.1700:FF:000009">
    <property type="entry name" value="Periplasmic beta-glucosidase"/>
    <property type="match status" value="1"/>
</dbReference>
<dbReference type="PANTHER" id="PTHR42721">
    <property type="entry name" value="SUGAR HYDROLASE-RELATED"/>
    <property type="match status" value="1"/>
</dbReference>
<dbReference type="InterPro" id="IPR036962">
    <property type="entry name" value="Glyco_hydro_3_N_sf"/>
</dbReference>
<dbReference type="Gene3D" id="3.20.20.300">
    <property type="entry name" value="Glycoside hydrolase, family 3, N-terminal domain"/>
    <property type="match status" value="1"/>
</dbReference>
<keyword evidence="3 5" id="KW-0378">Hydrolase</keyword>
<dbReference type="SMART" id="SM01217">
    <property type="entry name" value="Fn3_like"/>
    <property type="match status" value="1"/>
</dbReference>
<dbReference type="Pfam" id="PF14310">
    <property type="entry name" value="Fn3-like"/>
    <property type="match status" value="1"/>
</dbReference>
<dbReference type="Gene3D" id="3.40.50.1700">
    <property type="entry name" value="Glycoside hydrolase family 3 C-terminal domain"/>
    <property type="match status" value="1"/>
</dbReference>